<keyword evidence="1" id="KW-0472">Membrane</keyword>
<protein>
    <submittedName>
        <fullName evidence="2">Uncharacterized protein</fullName>
    </submittedName>
</protein>
<name>A0A2T3A7M2_9PEZI</name>
<dbReference type="Proteomes" id="UP000241462">
    <property type="component" value="Unassembled WGS sequence"/>
</dbReference>
<evidence type="ECO:0000256" key="1">
    <source>
        <dbReference type="SAM" id="Phobius"/>
    </source>
</evidence>
<keyword evidence="1" id="KW-1133">Transmembrane helix</keyword>
<reference evidence="2 3" key="1">
    <citation type="journal article" date="2018" name="Mycol. Prog.">
        <title>Coniella lustricola, a new species from submerged detritus.</title>
        <authorList>
            <person name="Raudabaugh D.B."/>
            <person name="Iturriaga T."/>
            <person name="Carver A."/>
            <person name="Mondo S."/>
            <person name="Pangilinan J."/>
            <person name="Lipzen A."/>
            <person name="He G."/>
            <person name="Amirebrahimi M."/>
            <person name="Grigoriev I.V."/>
            <person name="Miller A.N."/>
        </authorList>
    </citation>
    <scope>NUCLEOTIDE SEQUENCE [LARGE SCALE GENOMIC DNA]</scope>
    <source>
        <strain evidence="2 3">B22-T-1</strain>
    </source>
</reference>
<dbReference type="EMBL" id="KZ678446">
    <property type="protein sequence ID" value="PSR84287.1"/>
    <property type="molecule type" value="Genomic_DNA"/>
</dbReference>
<feature type="transmembrane region" description="Helical" evidence="1">
    <location>
        <begin position="154"/>
        <end position="176"/>
    </location>
</feature>
<proteinExistence type="predicted"/>
<evidence type="ECO:0000313" key="2">
    <source>
        <dbReference type="EMBL" id="PSR84287.1"/>
    </source>
</evidence>
<evidence type="ECO:0000313" key="3">
    <source>
        <dbReference type="Proteomes" id="UP000241462"/>
    </source>
</evidence>
<sequence>MALFVYNSEYVTWKRLSVITVQDDTMLRQDGARDEPMMLTVRKPHVQEPLQHLFSSTQMNPDSFASSPGDVHLHTLHTPHRIPTSNHLTIITLGTPPCRRRNRLPVDIALDVHGDIDLALAAVRLHLGHGHGLGLGLDGVVGSGRCGDCRSDCFWGAVALVWFAWSLYLCFLLACFRVPGCPL</sequence>
<dbReference type="InParanoid" id="A0A2T3A7M2"/>
<keyword evidence="3" id="KW-1185">Reference proteome</keyword>
<keyword evidence="1" id="KW-0812">Transmembrane</keyword>
<gene>
    <name evidence="2" type="ORF">BD289DRAFT_434519</name>
</gene>
<organism evidence="2 3">
    <name type="scientific">Coniella lustricola</name>
    <dbReference type="NCBI Taxonomy" id="2025994"/>
    <lineage>
        <taxon>Eukaryota</taxon>
        <taxon>Fungi</taxon>
        <taxon>Dikarya</taxon>
        <taxon>Ascomycota</taxon>
        <taxon>Pezizomycotina</taxon>
        <taxon>Sordariomycetes</taxon>
        <taxon>Sordariomycetidae</taxon>
        <taxon>Diaporthales</taxon>
        <taxon>Schizoparmaceae</taxon>
        <taxon>Coniella</taxon>
    </lineage>
</organism>
<dbReference type="AlphaFoldDB" id="A0A2T3A7M2"/>
<accession>A0A2T3A7M2</accession>